<proteinExistence type="predicted"/>
<dbReference type="Pfam" id="PF13280">
    <property type="entry name" value="WYL"/>
    <property type="match status" value="1"/>
</dbReference>
<protein>
    <recommendedName>
        <fullName evidence="2">WYL domain-containing protein</fullName>
    </recommendedName>
</protein>
<name>A0A372G216_9ACTN</name>
<feature type="region of interest" description="Disordered" evidence="1">
    <location>
        <begin position="48"/>
        <end position="68"/>
    </location>
</feature>
<dbReference type="Proteomes" id="UP000262621">
    <property type="component" value="Unassembled WGS sequence"/>
</dbReference>
<dbReference type="InterPro" id="IPR026881">
    <property type="entry name" value="WYL_dom"/>
</dbReference>
<comment type="caution">
    <text evidence="3">The sequence shown here is derived from an EMBL/GenBank/DDBJ whole genome shotgun (WGS) entry which is preliminary data.</text>
</comment>
<accession>A0A372G216</accession>
<evidence type="ECO:0000259" key="2">
    <source>
        <dbReference type="Pfam" id="PF13280"/>
    </source>
</evidence>
<sequence>MATGRPPRSVHPLSSKGPDLLYVASRGKAPVHTDGGHRRERVQFDYTSHHGARSRRTVEPHALVSWGR</sequence>
<organism evidence="3 4">
    <name type="scientific">Micromonospora craniellae</name>
    <dbReference type="NCBI Taxonomy" id="2294034"/>
    <lineage>
        <taxon>Bacteria</taxon>
        <taxon>Bacillati</taxon>
        <taxon>Actinomycetota</taxon>
        <taxon>Actinomycetes</taxon>
        <taxon>Micromonosporales</taxon>
        <taxon>Micromonosporaceae</taxon>
        <taxon>Micromonospora</taxon>
    </lineage>
</organism>
<feature type="domain" description="WYL" evidence="2">
    <location>
        <begin position="37"/>
        <end position="67"/>
    </location>
</feature>
<evidence type="ECO:0000313" key="4">
    <source>
        <dbReference type="Proteomes" id="UP000262621"/>
    </source>
</evidence>
<gene>
    <name evidence="3" type="ORF">D0Q02_10270</name>
</gene>
<evidence type="ECO:0000313" key="3">
    <source>
        <dbReference type="EMBL" id="RFS46789.1"/>
    </source>
</evidence>
<evidence type="ECO:0000256" key="1">
    <source>
        <dbReference type="SAM" id="MobiDB-lite"/>
    </source>
</evidence>
<reference evidence="3 4" key="1">
    <citation type="submission" date="2018-08" db="EMBL/GenBank/DDBJ databases">
        <title>Verrucosispora craniellae sp. nov., isolated from a marine sponge in the South China Sea.</title>
        <authorList>
            <person name="Li L."/>
            <person name="Lin H.W."/>
        </authorList>
    </citation>
    <scope>NUCLEOTIDE SEQUENCE [LARGE SCALE GENOMIC DNA]</scope>
    <source>
        <strain evidence="3 4">LHW63014</strain>
    </source>
</reference>
<dbReference type="EMBL" id="QVFU01000007">
    <property type="protein sequence ID" value="RFS46789.1"/>
    <property type="molecule type" value="Genomic_DNA"/>
</dbReference>
<keyword evidence="4" id="KW-1185">Reference proteome</keyword>
<dbReference type="AlphaFoldDB" id="A0A372G216"/>